<reference evidence="2" key="1">
    <citation type="journal article" date="2019" name="Int. J. Syst. Evol. Microbiol.">
        <title>The Global Catalogue of Microorganisms (GCM) 10K type strain sequencing project: providing services to taxonomists for standard genome sequencing and annotation.</title>
        <authorList>
            <consortium name="The Broad Institute Genomics Platform"/>
            <consortium name="The Broad Institute Genome Sequencing Center for Infectious Disease"/>
            <person name="Wu L."/>
            <person name="Ma J."/>
        </authorList>
    </citation>
    <scope>NUCLEOTIDE SEQUENCE [LARGE SCALE GENOMIC DNA]</scope>
    <source>
        <strain evidence="2">CGMCC 4.7682</strain>
    </source>
</reference>
<evidence type="ECO:0000313" key="2">
    <source>
        <dbReference type="Proteomes" id="UP001595764"/>
    </source>
</evidence>
<organism evidence="1 2">
    <name type="scientific">Amycolatopsis halotolerans</name>
    <dbReference type="NCBI Taxonomy" id="330083"/>
    <lineage>
        <taxon>Bacteria</taxon>
        <taxon>Bacillati</taxon>
        <taxon>Actinomycetota</taxon>
        <taxon>Actinomycetes</taxon>
        <taxon>Pseudonocardiales</taxon>
        <taxon>Pseudonocardiaceae</taxon>
        <taxon>Amycolatopsis</taxon>
    </lineage>
</organism>
<proteinExistence type="predicted"/>
<name>A0ABV7QMH6_9PSEU</name>
<gene>
    <name evidence="1" type="ORF">ACFORO_28165</name>
</gene>
<dbReference type="EMBL" id="JBHRWI010000033">
    <property type="protein sequence ID" value="MFC3514072.1"/>
    <property type="molecule type" value="Genomic_DNA"/>
</dbReference>
<sequence length="371" mass="39950">MIVSALGVPAELCRALATARDRVEDLRRGLGRSLSEPSAHENSEPLLDATAERSLRIAEAVSAGTAGDALDSLRAGIGRLAAAYGRQSSSAITRQLVDFHNAALDLTAARLSKKQAKRLYLYAGLSGYLLASAGHDQANWPLSARYAQAARLFVGKADDGGSAHALICNIQSLSGLLQGRDAAALRFALEGMDVTRPSRGTMPGLLALRAARALATRGRTAEAFCAVAHAERGRNKLIPDELDTLLGYDHDNTESAYFSYAAEVFAALPPERTVLTLLEEHARHAAQGYRDPHRAGWTFDRAALAHLLLAKVYAHRDDLDAVDRLTKPVLLLPPHQRIADLRHATASLRAALRTRPAGRQRDELLGRLAGF</sequence>
<dbReference type="RefSeq" id="WP_377896659.1">
    <property type="nucleotide sequence ID" value="NZ_JBHRWI010000033.1"/>
</dbReference>
<dbReference type="Proteomes" id="UP001595764">
    <property type="component" value="Unassembled WGS sequence"/>
</dbReference>
<evidence type="ECO:0008006" key="3">
    <source>
        <dbReference type="Google" id="ProtNLM"/>
    </source>
</evidence>
<comment type="caution">
    <text evidence="1">The sequence shown here is derived from an EMBL/GenBank/DDBJ whole genome shotgun (WGS) entry which is preliminary data.</text>
</comment>
<keyword evidence="2" id="KW-1185">Reference proteome</keyword>
<protein>
    <recommendedName>
        <fullName evidence="3">Transcriptional regulator</fullName>
    </recommendedName>
</protein>
<evidence type="ECO:0000313" key="1">
    <source>
        <dbReference type="EMBL" id="MFC3514072.1"/>
    </source>
</evidence>
<accession>A0ABV7QMH6</accession>